<sequence length="738" mass="86029">MKEFDQYAVYDAVNVDLDNLVGNLRNTIVEDENVKSLQEKAIERISQRKRKLNTLITDLKNNSEWDTFTIAFYGETNAGKSTVIETLRILLGEKEKMEQRENFSRQAKLIDQEEQKYNDIRTEQEQYKEEYEQKRLQLSDKIADLSEKESRTEEKIYALENNISSLNYKILLKMVSSNRNLLMTILKKFPEQEEIKTVFNNKENEKDTLNRVRSKKNNIERNLDQEYGKYQSKNKQLDVKLTKISTNIAELESTLEQYKDGDIIGDQRSDFTREVKDYEFVVNDQKFKILDLPGIEGKEQLVKEEIEKAVKKAHAVIFVRKNITDVQIGGLEKIKKQLSQEQEVYLLYNKPVNSPRQLLRSKDSLLNDKESKALDKTGNTLKNSIGDAYSGYKFISALPAFLAVANLPKTDRFYAKQQKLLVDFTQEKLLDITKIQKLSAWMTSELILDSKKKIKEANTKKIKYAIEKTIEDIHAESEDWDEQTEIVHKHLNDANKSIENKFINFKRGIDLAKNEAISNFRLDVEDKINDEIDSDIDNDTFKHRMKKISEESEEKLRERYVSELQNRAEKLTKEIDKILEKSSKNIQNELEFNISNASLNLRDDFGSFNVDIKSKNYTGKILGIITAGIAMLIPVEGWFATLFAIAGVVISVLSATREFFDHSYRKSNQRRARRKYMDEHCEKYREIFAEINDKLSLKVEEEIKKMSLALKEKNSALELTGKKYKETENKLKEIQNNL</sequence>
<keyword evidence="2" id="KW-1133">Transmembrane helix</keyword>
<dbReference type="InterPro" id="IPR027417">
    <property type="entry name" value="P-loop_NTPase"/>
</dbReference>
<keyword evidence="2" id="KW-0472">Membrane</keyword>
<feature type="coiled-coil region" evidence="1">
    <location>
        <begin position="202"/>
        <end position="261"/>
    </location>
</feature>
<name>A0A1V9RBQ5_9LACO</name>
<gene>
    <name evidence="4" type="ORF">B6U56_04070</name>
</gene>
<comment type="caution">
    <text evidence="4">The sequence shown here is derived from an EMBL/GenBank/DDBJ whole genome shotgun (WGS) entry which is preliminary data.</text>
</comment>
<evidence type="ECO:0000313" key="4">
    <source>
        <dbReference type="EMBL" id="OQQ90468.1"/>
    </source>
</evidence>
<evidence type="ECO:0000313" key="5">
    <source>
        <dbReference type="Proteomes" id="UP000192575"/>
    </source>
</evidence>
<feature type="domain" description="G" evidence="3">
    <location>
        <begin position="269"/>
        <end position="350"/>
    </location>
</feature>
<dbReference type="GO" id="GO:0005525">
    <property type="term" value="F:GTP binding"/>
    <property type="evidence" value="ECO:0007669"/>
    <property type="project" value="InterPro"/>
</dbReference>
<dbReference type="AlphaFoldDB" id="A0A1V9RBQ5"/>
<dbReference type="Gene3D" id="3.40.50.300">
    <property type="entry name" value="P-loop containing nucleotide triphosphate hydrolases"/>
    <property type="match status" value="2"/>
</dbReference>
<accession>A0A1V9RBQ5</accession>
<dbReference type="Proteomes" id="UP000192575">
    <property type="component" value="Unassembled WGS sequence"/>
</dbReference>
<feature type="coiled-coil region" evidence="1">
    <location>
        <begin position="110"/>
        <end position="162"/>
    </location>
</feature>
<reference evidence="4 5" key="1">
    <citation type="submission" date="2017-03" db="EMBL/GenBank/DDBJ databases">
        <title>Phylogenomics and comparative genomics of Lactobacillus salivarius, a mammalian gut commensal.</title>
        <authorList>
            <person name="Harris H.M."/>
        </authorList>
    </citation>
    <scope>NUCLEOTIDE SEQUENCE [LARGE SCALE GENOMIC DNA]</scope>
    <source>
        <strain evidence="4 5">JCM 1047</strain>
    </source>
</reference>
<proteinExistence type="predicted"/>
<dbReference type="RefSeq" id="WP_081534198.1">
    <property type="nucleotide sequence ID" value="NZ_NBEF01000017.1"/>
</dbReference>
<evidence type="ECO:0000256" key="1">
    <source>
        <dbReference type="SAM" id="Coils"/>
    </source>
</evidence>
<keyword evidence="1" id="KW-0175">Coiled coil</keyword>
<protein>
    <recommendedName>
        <fullName evidence="3">G domain-containing protein</fullName>
    </recommendedName>
</protein>
<evidence type="ECO:0000256" key="2">
    <source>
        <dbReference type="SAM" id="Phobius"/>
    </source>
</evidence>
<evidence type="ECO:0000259" key="3">
    <source>
        <dbReference type="Pfam" id="PF01926"/>
    </source>
</evidence>
<feature type="transmembrane region" description="Helical" evidence="2">
    <location>
        <begin position="638"/>
        <end position="660"/>
    </location>
</feature>
<dbReference type="SUPFAM" id="SSF52540">
    <property type="entry name" value="P-loop containing nucleoside triphosphate hydrolases"/>
    <property type="match status" value="1"/>
</dbReference>
<dbReference type="EMBL" id="NBEF01000017">
    <property type="protein sequence ID" value="OQQ90468.1"/>
    <property type="molecule type" value="Genomic_DNA"/>
</dbReference>
<dbReference type="InterPro" id="IPR006073">
    <property type="entry name" value="GTP-bd"/>
</dbReference>
<organism evidence="4 5">
    <name type="scientific">Ligilactobacillus salivarius</name>
    <dbReference type="NCBI Taxonomy" id="1624"/>
    <lineage>
        <taxon>Bacteria</taxon>
        <taxon>Bacillati</taxon>
        <taxon>Bacillota</taxon>
        <taxon>Bacilli</taxon>
        <taxon>Lactobacillales</taxon>
        <taxon>Lactobacillaceae</taxon>
        <taxon>Ligilactobacillus</taxon>
    </lineage>
</organism>
<keyword evidence="2" id="KW-0812">Transmembrane</keyword>
<dbReference type="Pfam" id="PF01926">
    <property type="entry name" value="MMR_HSR1"/>
    <property type="match status" value="1"/>
</dbReference>